<dbReference type="AlphaFoldDB" id="A0A914Q379"/>
<dbReference type="WBParaSite" id="PDA_v2.g21613.t1">
    <property type="protein sequence ID" value="PDA_v2.g21613.t1"/>
    <property type="gene ID" value="PDA_v2.g21613"/>
</dbReference>
<dbReference type="GO" id="GO:0000398">
    <property type="term" value="P:mRNA splicing, via spliceosome"/>
    <property type="evidence" value="ECO:0007669"/>
    <property type="project" value="InterPro"/>
</dbReference>
<keyword evidence="2" id="KW-0175">Coiled coil</keyword>
<sequence>MLKNISLDKRLVADGLGLQQAHINENFANFSEALDLAEKSARDAVEARNQVKKSIALKNKSAQDGKMREMALKAKEERAKNNTKDEIDEDARESDAIRLDQIENIRRKRNIARSRSDKLEKHRHDKDRDVSEKIAIGLPDSLARNGETLFHSRLFYQSRGLDSSGIDDETYSAYVKPWRPETNIQRTYRPSKNNETAMAEDIDRIITANKFVPEKGFAGAGEQIDARSGPVQFEKRQQNEDIYGLDDLLGDSSSLQRSGKDDDY</sequence>
<reference evidence="6" key="1">
    <citation type="submission" date="2022-11" db="UniProtKB">
        <authorList>
            <consortium name="WormBaseParasite"/>
        </authorList>
    </citation>
    <scope>IDENTIFICATION</scope>
</reference>
<feature type="domain" description="SKI-interacting protein SKIP SNW" evidence="4">
    <location>
        <begin position="5"/>
        <end position="78"/>
    </location>
</feature>
<feature type="compositionally biased region" description="Low complexity" evidence="3">
    <location>
        <begin position="245"/>
        <end position="255"/>
    </location>
</feature>
<dbReference type="PANTHER" id="PTHR12096">
    <property type="entry name" value="NUCLEAR PROTEIN SKIP-RELATED"/>
    <property type="match status" value="1"/>
</dbReference>
<evidence type="ECO:0000256" key="2">
    <source>
        <dbReference type="SAM" id="Coils"/>
    </source>
</evidence>
<protein>
    <submittedName>
        <fullName evidence="6">SKI-interacting protein SKIP SNW domain-containing protein</fullName>
    </submittedName>
</protein>
<dbReference type="InterPro" id="IPR004015">
    <property type="entry name" value="SKI-int_prot_SKIP_SNW-dom"/>
</dbReference>
<dbReference type="Pfam" id="PF02731">
    <property type="entry name" value="SKIP_SNW"/>
    <property type="match status" value="1"/>
</dbReference>
<accession>A0A914Q379</accession>
<evidence type="ECO:0000256" key="3">
    <source>
        <dbReference type="SAM" id="MobiDB-lite"/>
    </source>
</evidence>
<evidence type="ECO:0000313" key="5">
    <source>
        <dbReference type="Proteomes" id="UP000887578"/>
    </source>
</evidence>
<evidence type="ECO:0000256" key="1">
    <source>
        <dbReference type="ARBA" id="ARBA00010197"/>
    </source>
</evidence>
<organism evidence="5 6">
    <name type="scientific">Panagrolaimus davidi</name>
    <dbReference type="NCBI Taxonomy" id="227884"/>
    <lineage>
        <taxon>Eukaryota</taxon>
        <taxon>Metazoa</taxon>
        <taxon>Ecdysozoa</taxon>
        <taxon>Nematoda</taxon>
        <taxon>Chromadorea</taxon>
        <taxon>Rhabditida</taxon>
        <taxon>Tylenchina</taxon>
        <taxon>Panagrolaimomorpha</taxon>
        <taxon>Panagrolaimoidea</taxon>
        <taxon>Panagrolaimidae</taxon>
        <taxon>Panagrolaimus</taxon>
    </lineage>
</organism>
<comment type="similarity">
    <text evidence="1">Belongs to the SNW family.</text>
</comment>
<dbReference type="InterPro" id="IPR017862">
    <property type="entry name" value="SKI-int_prot_SKIP"/>
</dbReference>
<feature type="coiled-coil region" evidence="2">
    <location>
        <begin position="73"/>
        <end position="122"/>
    </location>
</feature>
<dbReference type="GO" id="GO:0005681">
    <property type="term" value="C:spliceosomal complex"/>
    <property type="evidence" value="ECO:0007669"/>
    <property type="project" value="InterPro"/>
</dbReference>
<name>A0A914Q379_9BILA</name>
<evidence type="ECO:0000259" key="4">
    <source>
        <dbReference type="Pfam" id="PF02731"/>
    </source>
</evidence>
<keyword evidence="5" id="KW-1185">Reference proteome</keyword>
<proteinExistence type="inferred from homology"/>
<dbReference type="Proteomes" id="UP000887578">
    <property type="component" value="Unplaced"/>
</dbReference>
<evidence type="ECO:0000313" key="6">
    <source>
        <dbReference type="WBParaSite" id="PDA_v2.g21613.t1"/>
    </source>
</evidence>
<feature type="region of interest" description="Disordered" evidence="3">
    <location>
        <begin position="242"/>
        <end position="264"/>
    </location>
</feature>